<evidence type="ECO:0000256" key="4">
    <source>
        <dbReference type="ARBA" id="ARBA00023163"/>
    </source>
</evidence>
<dbReference type="Gene3D" id="1.10.10.10">
    <property type="entry name" value="Winged helix-like DNA-binding domain superfamily/Winged helix DNA-binding domain"/>
    <property type="match status" value="1"/>
</dbReference>
<feature type="domain" description="HTH lysR-type" evidence="6">
    <location>
        <begin position="1"/>
        <end position="60"/>
    </location>
</feature>
<evidence type="ECO:0000313" key="7">
    <source>
        <dbReference type="EMBL" id="WOD14139.1"/>
    </source>
</evidence>
<evidence type="ECO:0000313" key="8">
    <source>
        <dbReference type="Proteomes" id="UP001302652"/>
    </source>
</evidence>
<keyword evidence="4" id="KW-0804">Transcription</keyword>
<dbReference type="SUPFAM" id="SSF46785">
    <property type="entry name" value="Winged helix' DNA-binding domain"/>
    <property type="match status" value="1"/>
</dbReference>
<dbReference type="InterPro" id="IPR005119">
    <property type="entry name" value="LysR_subst-bd"/>
</dbReference>
<dbReference type="Pfam" id="PF03466">
    <property type="entry name" value="LysR_substrate"/>
    <property type="match status" value="1"/>
</dbReference>
<keyword evidence="8" id="KW-1185">Reference proteome</keyword>
<comment type="similarity">
    <text evidence="1">Belongs to the LysR transcriptional regulatory family.</text>
</comment>
<keyword evidence="3" id="KW-0238">DNA-binding</keyword>
<dbReference type="InterPro" id="IPR000847">
    <property type="entry name" value="LysR_HTH_N"/>
</dbReference>
<dbReference type="Gene3D" id="3.40.190.290">
    <property type="match status" value="1"/>
</dbReference>
<dbReference type="PRINTS" id="PR00039">
    <property type="entry name" value="HTHLYSR"/>
</dbReference>
<dbReference type="InterPro" id="IPR058163">
    <property type="entry name" value="LysR-type_TF_proteobact-type"/>
</dbReference>
<evidence type="ECO:0000256" key="2">
    <source>
        <dbReference type="ARBA" id="ARBA00023015"/>
    </source>
</evidence>
<evidence type="ECO:0000256" key="5">
    <source>
        <dbReference type="SAM" id="MobiDB-lite"/>
    </source>
</evidence>
<dbReference type="EMBL" id="CP136511">
    <property type="protein sequence ID" value="WOD14139.1"/>
    <property type="molecule type" value="Genomic_DNA"/>
</dbReference>
<evidence type="ECO:0000256" key="1">
    <source>
        <dbReference type="ARBA" id="ARBA00009437"/>
    </source>
</evidence>
<dbReference type="InterPro" id="IPR036388">
    <property type="entry name" value="WH-like_DNA-bd_sf"/>
</dbReference>
<evidence type="ECO:0000256" key="3">
    <source>
        <dbReference type="ARBA" id="ARBA00023125"/>
    </source>
</evidence>
<organism evidence="7 8">
    <name type="scientific">Paraburkholderia kirstenboschensis</name>
    <dbReference type="NCBI Taxonomy" id="1245436"/>
    <lineage>
        <taxon>Bacteria</taxon>
        <taxon>Pseudomonadati</taxon>
        <taxon>Pseudomonadota</taxon>
        <taxon>Betaproteobacteria</taxon>
        <taxon>Burkholderiales</taxon>
        <taxon>Burkholderiaceae</taxon>
        <taxon>Paraburkholderia</taxon>
    </lineage>
</organism>
<dbReference type="PANTHER" id="PTHR30537:SF1">
    <property type="entry name" value="HTH-TYPE TRANSCRIPTIONAL REGULATOR PGRR"/>
    <property type="match status" value="1"/>
</dbReference>
<protein>
    <submittedName>
        <fullName evidence="7">LysR family transcriptional regulator</fullName>
    </submittedName>
</protein>
<dbReference type="InterPro" id="IPR036390">
    <property type="entry name" value="WH_DNA-bd_sf"/>
</dbReference>
<dbReference type="PROSITE" id="PS50931">
    <property type="entry name" value="HTH_LYSR"/>
    <property type="match status" value="1"/>
</dbReference>
<dbReference type="PANTHER" id="PTHR30537">
    <property type="entry name" value="HTH-TYPE TRANSCRIPTIONAL REGULATOR"/>
    <property type="match status" value="1"/>
</dbReference>
<dbReference type="RefSeq" id="WP_317015929.1">
    <property type="nucleotide sequence ID" value="NZ_CP136511.1"/>
</dbReference>
<name>A0ABZ0ECF2_9BURK</name>
<sequence length="322" mass="36199">MKEDLNDLTAFLAVARERNFTRAAAQIGVSQSALSRTVRALEQRMGLALLTRTTRSVSLTDAGERLVSTIAPRLEEIDAELDSLRAMTNRPAGTVRITTTDYAAHAYVWPRVQTILREYPELKIELVNDYGLSDIVADRYDIGVRLGDQVAQDMIAARIGSDMTMAIVGSPKYLESRAETRVPQDLMLHNCINLRLPTRNSLLTWELRKGRRQLQVRVDGQLTFNNVYQIVEAALGGFGLAYVPKDLVERYVESNRLSWVLEDWFPTFVGHHVYYPSRRKSSRAVELVVEALKSGYQGRAVTTPNGTIDAPRQRHQRANGIG</sequence>
<evidence type="ECO:0000259" key="6">
    <source>
        <dbReference type="PROSITE" id="PS50931"/>
    </source>
</evidence>
<feature type="compositionally biased region" description="Basic residues" evidence="5">
    <location>
        <begin position="313"/>
        <end position="322"/>
    </location>
</feature>
<keyword evidence="2" id="KW-0805">Transcription regulation</keyword>
<proteinExistence type="inferred from homology"/>
<gene>
    <name evidence="7" type="ORF">RW095_01030</name>
</gene>
<accession>A0ABZ0ECF2</accession>
<dbReference type="SUPFAM" id="SSF53850">
    <property type="entry name" value="Periplasmic binding protein-like II"/>
    <property type="match status" value="1"/>
</dbReference>
<dbReference type="Pfam" id="PF00126">
    <property type="entry name" value="HTH_1"/>
    <property type="match status" value="1"/>
</dbReference>
<reference evidence="7 8" key="1">
    <citation type="submission" date="2023-10" db="EMBL/GenBank/DDBJ databases">
        <title>Surface-active antibiotics is a multifunctional adaptation for post-fire microbes.</title>
        <authorList>
            <person name="Liu M.D."/>
            <person name="Du Y."/>
            <person name="Koupaei S.K."/>
            <person name="Kim N.R."/>
            <person name="Zhang W."/>
            <person name="Traxler M.F."/>
        </authorList>
    </citation>
    <scope>NUCLEOTIDE SEQUENCE [LARGE SCALE GENOMIC DNA]</scope>
    <source>
        <strain evidence="7 8">F3</strain>
    </source>
</reference>
<feature type="region of interest" description="Disordered" evidence="5">
    <location>
        <begin position="300"/>
        <end position="322"/>
    </location>
</feature>
<dbReference type="Proteomes" id="UP001302652">
    <property type="component" value="Chromosome 3"/>
</dbReference>
<dbReference type="CDD" id="cd08474">
    <property type="entry name" value="PBP2_CrgA_like_5"/>
    <property type="match status" value="1"/>
</dbReference>